<name>A0A9Q0YKW9_HOLLE</name>
<dbReference type="Proteomes" id="UP001152320">
    <property type="component" value="Chromosome 19"/>
</dbReference>
<proteinExistence type="predicted"/>
<evidence type="ECO:0000313" key="2">
    <source>
        <dbReference type="Proteomes" id="UP001152320"/>
    </source>
</evidence>
<organism evidence="1 2">
    <name type="scientific">Holothuria leucospilota</name>
    <name type="common">Black long sea cucumber</name>
    <name type="synonym">Mertensiothuria leucospilota</name>
    <dbReference type="NCBI Taxonomy" id="206669"/>
    <lineage>
        <taxon>Eukaryota</taxon>
        <taxon>Metazoa</taxon>
        <taxon>Echinodermata</taxon>
        <taxon>Eleutherozoa</taxon>
        <taxon>Echinozoa</taxon>
        <taxon>Holothuroidea</taxon>
        <taxon>Aspidochirotacea</taxon>
        <taxon>Aspidochirotida</taxon>
        <taxon>Holothuriidae</taxon>
        <taxon>Holothuria</taxon>
    </lineage>
</organism>
<evidence type="ECO:0000313" key="1">
    <source>
        <dbReference type="EMBL" id="KAJ8024343.1"/>
    </source>
</evidence>
<keyword evidence="2" id="KW-1185">Reference proteome</keyword>
<dbReference type="EMBL" id="JAIZAY010000019">
    <property type="protein sequence ID" value="KAJ8024343.1"/>
    <property type="molecule type" value="Genomic_DNA"/>
</dbReference>
<gene>
    <name evidence="1" type="ORF">HOLleu_37070</name>
</gene>
<dbReference type="AlphaFoldDB" id="A0A9Q0YKW9"/>
<comment type="caution">
    <text evidence="1">The sequence shown here is derived from an EMBL/GenBank/DDBJ whole genome shotgun (WGS) entry which is preliminary data.</text>
</comment>
<sequence length="60" mass="6747">MAAETIKSRIEHVDGGLKCVATGNPGRFCLIDLRCSVTRSARRRFVSPTYSILQRLHTRT</sequence>
<accession>A0A9Q0YKW9</accession>
<protein>
    <submittedName>
        <fullName evidence="1">Uncharacterized protein</fullName>
    </submittedName>
</protein>
<reference evidence="1" key="1">
    <citation type="submission" date="2021-10" db="EMBL/GenBank/DDBJ databases">
        <title>Tropical sea cucumber genome reveals ecological adaptation and Cuvierian tubules defense mechanism.</title>
        <authorList>
            <person name="Chen T."/>
        </authorList>
    </citation>
    <scope>NUCLEOTIDE SEQUENCE</scope>
    <source>
        <strain evidence="1">Nanhai2018</strain>
        <tissue evidence="1">Muscle</tissue>
    </source>
</reference>